<evidence type="ECO:0000313" key="3">
    <source>
        <dbReference type="EMBL" id="MDV6233168.1"/>
    </source>
</evidence>
<dbReference type="PANTHER" id="PTHR34136">
    <property type="match status" value="1"/>
</dbReference>
<sequence>MAAIPDRRVWVGLVPFQVTDLHQAADRILRAAAGREGLPIRLSNAYCVALASTDDRYAQLLRESGLNFPDGLPVVWAMRVSGKSIDRTNRVRGPSLFRLTIDKGQAANVRHYFLGTNSNTLDLLCQSLSERYPNLSIAGRYAPPYSDLDEEFIAQCVEQIGNSDPDVIWVALGTPKQDFLAAELAARLGRPCVGVGAAFDFEAGITKEAPELMQRTGTEWIFRFATEPKRLWRRYIFGNVRFLLSVVASNHRRDVRAEESDQI</sequence>
<keyword evidence="2" id="KW-0808">Transferase</keyword>
<comment type="caution">
    <text evidence="3">The sequence shown here is derived from an EMBL/GenBank/DDBJ whole genome shotgun (WGS) entry which is preliminary data.</text>
</comment>
<evidence type="ECO:0000256" key="2">
    <source>
        <dbReference type="ARBA" id="ARBA00022679"/>
    </source>
</evidence>
<reference evidence="3 4" key="1">
    <citation type="submission" date="2023-10" db="EMBL/GenBank/DDBJ databases">
        <title>Development of a sustainable strategy for remediation of hydrocarbon-contaminated territories based on the waste exchange concept.</title>
        <authorList>
            <person name="Krivoruchko A."/>
        </authorList>
    </citation>
    <scope>NUCLEOTIDE SEQUENCE [LARGE SCALE GENOMIC DNA]</scope>
    <source>
        <strain evidence="3 4">IEGM 1322</strain>
    </source>
</reference>
<evidence type="ECO:0000313" key="4">
    <source>
        <dbReference type="Proteomes" id="UP001185899"/>
    </source>
</evidence>
<keyword evidence="1" id="KW-0328">Glycosyltransferase</keyword>
<gene>
    <name evidence="3" type="ORF">R3P95_21650</name>
</gene>
<name>A0ABU4B3Y9_9NOCA</name>
<dbReference type="InterPro" id="IPR004629">
    <property type="entry name" value="WecG_TagA_CpsF"/>
</dbReference>
<keyword evidence="4" id="KW-1185">Reference proteome</keyword>
<dbReference type="Proteomes" id="UP001185899">
    <property type="component" value="Unassembled WGS sequence"/>
</dbReference>
<protein>
    <submittedName>
        <fullName evidence="3">WecB/TagA/CpsF family glycosyltransferase</fullName>
    </submittedName>
</protein>
<dbReference type="CDD" id="cd06533">
    <property type="entry name" value="Glyco_transf_WecG_TagA"/>
    <property type="match status" value="1"/>
</dbReference>
<dbReference type="PANTHER" id="PTHR34136:SF1">
    <property type="entry name" value="UDP-N-ACETYL-D-MANNOSAMINURONIC ACID TRANSFERASE"/>
    <property type="match status" value="1"/>
</dbReference>
<dbReference type="EMBL" id="JAWLKE010000009">
    <property type="protein sequence ID" value="MDV6233168.1"/>
    <property type="molecule type" value="Genomic_DNA"/>
</dbReference>
<proteinExistence type="predicted"/>
<dbReference type="Pfam" id="PF03808">
    <property type="entry name" value="Glyco_tran_WecG"/>
    <property type="match status" value="1"/>
</dbReference>
<accession>A0ABU4B3Y9</accession>
<organism evidence="3 4">
    <name type="scientific">Rhodococcus cercidiphylli</name>
    <dbReference type="NCBI Taxonomy" id="489916"/>
    <lineage>
        <taxon>Bacteria</taxon>
        <taxon>Bacillati</taxon>
        <taxon>Actinomycetota</taxon>
        <taxon>Actinomycetes</taxon>
        <taxon>Mycobacteriales</taxon>
        <taxon>Nocardiaceae</taxon>
        <taxon>Rhodococcus</taxon>
    </lineage>
</organism>
<dbReference type="RefSeq" id="WP_317549557.1">
    <property type="nucleotide sequence ID" value="NZ_JAWLKE010000009.1"/>
</dbReference>
<evidence type="ECO:0000256" key="1">
    <source>
        <dbReference type="ARBA" id="ARBA00022676"/>
    </source>
</evidence>
<dbReference type="NCBIfam" id="TIGR00696">
    <property type="entry name" value="wecG_tagA_cpsF"/>
    <property type="match status" value="1"/>
</dbReference>